<dbReference type="PANTHER" id="PTHR11686">
    <property type="entry name" value="GAMMA GLUTAMYL TRANSPEPTIDASE"/>
    <property type="match status" value="1"/>
</dbReference>
<keyword evidence="1" id="KW-0800">Toxin</keyword>
<dbReference type="Proteomes" id="UP000663828">
    <property type="component" value="Unassembled WGS sequence"/>
</dbReference>
<dbReference type="GO" id="GO:0036374">
    <property type="term" value="F:glutathione hydrolase activity"/>
    <property type="evidence" value="ECO:0007669"/>
    <property type="project" value="InterPro"/>
</dbReference>
<dbReference type="EMBL" id="CAJNOJ010000285">
    <property type="protein sequence ID" value="CAF1369543.1"/>
    <property type="molecule type" value="Genomic_DNA"/>
</dbReference>
<dbReference type="InterPro" id="IPR000101">
    <property type="entry name" value="GGT_peptidase"/>
</dbReference>
<name>A0A815ISI2_ADIRI</name>
<dbReference type="Proteomes" id="UP000663852">
    <property type="component" value="Unassembled WGS sequence"/>
</dbReference>
<dbReference type="Pfam" id="PF01019">
    <property type="entry name" value="G_glu_transpept"/>
    <property type="match status" value="1"/>
</dbReference>
<dbReference type="NCBIfam" id="TIGR00066">
    <property type="entry name" value="g_glut_trans"/>
    <property type="match status" value="1"/>
</dbReference>
<dbReference type="InterPro" id="IPR043137">
    <property type="entry name" value="GGT_ssub_C"/>
</dbReference>
<keyword evidence="6" id="KW-1185">Reference proteome</keyword>
<gene>
    <name evidence="5" type="ORF">EDS130_LOCUS34294</name>
    <name evidence="4" type="ORF">XAT740_LOCUS27519</name>
</gene>
<feature type="binding site" evidence="3">
    <location>
        <position position="89"/>
    </location>
    <ligand>
        <name>L-glutamate</name>
        <dbReference type="ChEBI" id="CHEBI:29985"/>
    </ligand>
</feature>
<evidence type="ECO:0000313" key="4">
    <source>
        <dbReference type="EMBL" id="CAF1275262.1"/>
    </source>
</evidence>
<evidence type="ECO:0000256" key="2">
    <source>
        <dbReference type="PIRSR" id="PIRSR600101-1"/>
    </source>
</evidence>
<dbReference type="GO" id="GO:0006751">
    <property type="term" value="P:glutathione catabolic process"/>
    <property type="evidence" value="ECO:0007669"/>
    <property type="project" value="InterPro"/>
</dbReference>
<dbReference type="InterPro" id="IPR029055">
    <property type="entry name" value="Ntn_hydrolases_N"/>
</dbReference>
<dbReference type="OrthoDB" id="1081007at2759"/>
<keyword evidence="1" id="KW-1202">Platelet aggregation activating toxin</keyword>
<sequence>MQNVTHESYSIEKSSPLGKYQRAAIAVDNEICSKIGREILEKNGTTVDAALAAAICNGVMNQHSMGIGGGCVMVISSKKKGKVFSIIGREKAPLASNENLFIGKENLSSIGGLSIAVPGELRAYRKAYEEFGGGVSWKDLFQPTIQLCRQGFPISSALAQAIQQNKQLILNDPNMKELFVKDKNTNELYQFGDSIKQLKLAKTLQIIAEQGDDVFYHGELSQKILQEIQDEGGIITKEDLETYDIDYREAHCIEFDDRIRAFTTHAPTSGPILTFILNVLQGFQFSANQLEESTSAALFYHRLIETLKFAYAKRSELSDPQFNDITQLISDLTSKEHAEEIRKRIDDDKTFDCEYYGGIWFDKSRTGTAHLSLAGPDGDAIALTSTINHYFGSKVLGKHTGIFYNNQMDSFSTRNTSNQFGIPSSPANYIFPGKRPVSSMSPIILWDKIKEHWIQILGGSGGPRITTSVAQVSLINWLFKQNIKTTIDSSRIHSQLLPNEIIVEQGFDEKIINELRKRGHQIVSVDSIGSAVQGIEWKEELNEFWANCDRRKGGKPDGF</sequence>
<dbReference type="SUPFAM" id="SSF56235">
    <property type="entry name" value="N-terminal nucleophile aminohydrolases (Ntn hydrolases)"/>
    <property type="match status" value="1"/>
</dbReference>
<dbReference type="FunFam" id="3.60.20.40:FF:000001">
    <property type="entry name" value="Gamma-glutamyltranspeptidase 1"/>
    <property type="match status" value="1"/>
</dbReference>
<organism evidence="5 7">
    <name type="scientific">Adineta ricciae</name>
    <name type="common">Rotifer</name>
    <dbReference type="NCBI Taxonomy" id="249248"/>
    <lineage>
        <taxon>Eukaryota</taxon>
        <taxon>Metazoa</taxon>
        <taxon>Spiralia</taxon>
        <taxon>Gnathifera</taxon>
        <taxon>Rotifera</taxon>
        <taxon>Eurotatoria</taxon>
        <taxon>Bdelloidea</taxon>
        <taxon>Adinetida</taxon>
        <taxon>Adinetidae</taxon>
        <taxon>Adineta</taxon>
    </lineage>
</organism>
<dbReference type="Gene3D" id="1.10.246.130">
    <property type="match status" value="1"/>
</dbReference>
<dbReference type="PRINTS" id="PR01210">
    <property type="entry name" value="GGTRANSPTASE"/>
</dbReference>
<dbReference type="Gene3D" id="3.60.20.40">
    <property type="match status" value="1"/>
</dbReference>
<evidence type="ECO:0000313" key="7">
    <source>
        <dbReference type="Proteomes" id="UP000663852"/>
    </source>
</evidence>
<dbReference type="PANTHER" id="PTHR11686:SF9">
    <property type="entry name" value="RE13973P"/>
    <property type="match status" value="1"/>
</dbReference>
<dbReference type="AlphaFoldDB" id="A0A815ISI2"/>
<reference evidence="5" key="1">
    <citation type="submission" date="2021-02" db="EMBL/GenBank/DDBJ databases">
        <authorList>
            <person name="Nowell W R."/>
        </authorList>
    </citation>
    <scope>NUCLEOTIDE SEQUENCE</scope>
</reference>
<dbReference type="GO" id="GO:0005886">
    <property type="term" value="C:plasma membrane"/>
    <property type="evidence" value="ECO:0007669"/>
    <property type="project" value="TreeGrafter"/>
</dbReference>
<evidence type="ECO:0000313" key="5">
    <source>
        <dbReference type="EMBL" id="CAF1369543.1"/>
    </source>
</evidence>
<protein>
    <recommendedName>
        <fullName evidence="8">Gamma-glutamyltransferase</fullName>
    </recommendedName>
</protein>
<comment type="caution">
    <text evidence="5">The sequence shown here is derived from an EMBL/GenBank/DDBJ whole genome shotgun (WGS) entry which is preliminary data.</text>
</comment>
<feature type="binding site" evidence="3">
    <location>
        <position position="462"/>
    </location>
    <ligand>
        <name>L-glutamate</name>
        <dbReference type="ChEBI" id="CHEBI:29985"/>
    </ligand>
</feature>
<keyword evidence="1" id="KW-1199">Hemostasis impairing toxin</keyword>
<proteinExistence type="predicted"/>
<feature type="binding site" evidence="3">
    <location>
        <begin position="386"/>
        <end position="388"/>
    </location>
    <ligand>
        <name>L-glutamate</name>
        <dbReference type="ChEBI" id="CHEBI:29985"/>
    </ligand>
</feature>
<evidence type="ECO:0000256" key="3">
    <source>
        <dbReference type="PIRSR" id="PIRSR600101-2"/>
    </source>
</evidence>
<feature type="binding site" evidence="3">
    <location>
        <begin position="438"/>
        <end position="439"/>
    </location>
    <ligand>
        <name>L-glutamate</name>
        <dbReference type="ChEBI" id="CHEBI:29985"/>
    </ligand>
</feature>
<dbReference type="InterPro" id="IPR043138">
    <property type="entry name" value="GGT_lsub"/>
</dbReference>
<dbReference type="EMBL" id="CAJNOR010002301">
    <property type="protein sequence ID" value="CAF1275262.1"/>
    <property type="molecule type" value="Genomic_DNA"/>
</dbReference>
<evidence type="ECO:0000256" key="1">
    <source>
        <dbReference type="ARBA" id="ARBA00084097"/>
    </source>
</evidence>
<evidence type="ECO:0008006" key="8">
    <source>
        <dbReference type="Google" id="ProtNLM"/>
    </source>
</evidence>
<evidence type="ECO:0000313" key="6">
    <source>
        <dbReference type="Proteomes" id="UP000663828"/>
    </source>
</evidence>
<accession>A0A815ISI2</accession>
<dbReference type="FunFam" id="1.10.246.130:FF:000002">
    <property type="entry name" value="glutathione hydrolase 1 proenzyme"/>
    <property type="match status" value="1"/>
</dbReference>
<feature type="active site" description="Nucleophile" evidence="2">
    <location>
        <position position="368"/>
    </location>
</feature>